<evidence type="ECO:0000259" key="4">
    <source>
        <dbReference type="Pfam" id="PF13525"/>
    </source>
</evidence>
<dbReference type="NCBIfam" id="TIGR03302">
    <property type="entry name" value="OM_YfiO"/>
    <property type="match status" value="1"/>
</dbReference>
<keyword evidence="2" id="KW-0472">Membrane</keyword>
<dbReference type="InterPro" id="IPR017689">
    <property type="entry name" value="BamD"/>
</dbReference>
<dbReference type="EMBL" id="JBHTLI010000002">
    <property type="protein sequence ID" value="MFD1096540.1"/>
    <property type="molecule type" value="Genomic_DNA"/>
</dbReference>
<dbReference type="Proteomes" id="UP001597131">
    <property type="component" value="Unassembled WGS sequence"/>
</dbReference>
<keyword evidence="6" id="KW-1185">Reference proteome</keyword>
<proteinExistence type="predicted"/>
<dbReference type="Pfam" id="PF13525">
    <property type="entry name" value="YfiO"/>
    <property type="match status" value="1"/>
</dbReference>
<dbReference type="SUPFAM" id="SSF48452">
    <property type="entry name" value="TPR-like"/>
    <property type="match status" value="1"/>
</dbReference>
<keyword evidence="1" id="KW-0732">Signal</keyword>
<gene>
    <name evidence="5" type="ORF">ACFQ3Q_12315</name>
</gene>
<evidence type="ECO:0000313" key="5">
    <source>
        <dbReference type="EMBL" id="MFD1096540.1"/>
    </source>
</evidence>
<name>A0ABW3NU68_9FLAO</name>
<protein>
    <submittedName>
        <fullName evidence="5">Outer membrane protein assembly factor BamD</fullName>
    </submittedName>
</protein>
<feature type="domain" description="Outer membrane lipoprotein BamD-like" evidence="4">
    <location>
        <begin position="40"/>
        <end position="227"/>
    </location>
</feature>
<comment type="caution">
    <text evidence="5">The sequence shown here is derived from an EMBL/GenBank/DDBJ whole genome shotgun (WGS) entry which is preliminary data.</text>
</comment>
<dbReference type="Gene3D" id="1.25.40.10">
    <property type="entry name" value="Tetratricopeptide repeat domain"/>
    <property type="match status" value="1"/>
</dbReference>
<dbReference type="InterPro" id="IPR039565">
    <property type="entry name" value="BamD-like"/>
</dbReference>
<evidence type="ECO:0000256" key="2">
    <source>
        <dbReference type="ARBA" id="ARBA00023136"/>
    </source>
</evidence>
<accession>A0ABW3NU68</accession>
<keyword evidence="3" id="KW-0998">Cell outer membrane</keyword>
<evidence type="ECO:0000256" key="3">
    <source>
        <dbReference type="ARBA" id="ARBA00023237"/>
    </source>
</evidence>
<reference evidence="6" key="1">
    <citation type="journal article" date="2019" name="Int. J. Syst. Evol. Microbiol.">
        <title>The Global Catalogue of Microorganisms (GCM) 10K type strain sequencing project: providing services to taxonomists for standard genome sequencing and annotation.</title>
        <authorList>
            <consortium name="The Broad Institute Genomics Platform"/>
            <consortium name="The Broad Institute Genome Sequencing Center for Infectious Disease"/>
            <person name="Wu L."/>
            <person name="Ma J."/>
        </authorList>
    </citation>
    <scope>NUCLEOTIDE SEQUENCE [LARGE SCALE GENOMIC DNA]</scope>
    <source>
        <strain evidence="6">CCUG 64793</strain>
    </source>
</reference>
<evidence type="ECO:0000256" key="1">
    <source>
        <dbReference type="ARBA" id="ARBA00022729"/>
    </source>
</evidence>
<organism evidence="5 6">
    <name type="scientific">Salegentibacter chungangensis</name>
    <dbReference type="NCBI Taxonomy" id="1335724"/>
    <lineage>
        <taxon>Bacteria</taxon>
        <taxon>Pseudomonadati</taxon>
        <taxon>Bacteroidota</taxon>
        <taxon>Flavobacteriia</taxon>
        <taxon>Flavobacteriales</taxon>
        <taxon>Flavobacteriaceae</taxon>
        <taxon>Salegentibacter</taxon>
    </lineage>
</organism>
<dbReference type="PROSITE" id="PS51257">
    <property type="entry name" value="PROKAR_LIPOPROTEIN"/>
    <property type="match status" value="1"/>
</dbReference>
<sequence>MFLQMMKKGILLAGVFFLTLSCSEYQKVVKSQDAGLKYTTAEQLYNEAKEEDSNRKFKKALRLFEQIVPQFRGKPQGQKVSYLYADTYYQLEDYYLASYQFERFEQTYPDSEKAEEASYKKARSYYELSPRYFLDQADTEKAIVELQNYLNAYPDGEFAEEANKMVSELQVKLEKKAYEIAKQYHHTEDYKAAIVSFDNFIADYPGSPFREKALYYKFDSAYELAINSYRVLMEERLNTAHEYYKNYLKYFPQGEFQEQIEASDADIQTRLQNF</sequence>
<evidence type="ECO:0000313" key="6">
    <source>
        <dbReference type="Proteomes" id="UP001597131"/>
    </source>
</evidence>
<dbReference type="RefSeq" id="WP_380746274.1">
    <property type="nucleotide sequence ID" value="NZ_JBHTLI010000002.1"/>
</dbReference>
<dbReference type="InterPro" id="IPR011990">
    <property type="entry name" value="TPR-like_helical_dom_sf"/>
</dbReference>